<dbReference type="InterPro" id="IPR013783">
    <property type="entry name" value="Ig-like_fold"/>
</dbReference>
<dbReference type="GO" id="GO:0005576">
    <property type="term" value="C:extracellular region"/>
    <property type="evidence" value="ECO:0007669"/>
    <property type="project" value="TreeGrafter"/>
</dbReference>
<evidence type="ECO:0000259" key="9">
    <source>
        <dbReference type="Pfam" id="PF13004"/>
    </source>
</evidence>
<evidence type="ECO:0000313" key="10">
    <source>
        <dbReference type="EMBL" id="PSL29080.1"/>
    </source>
</evidence>
<evidence type="ECO:0000256" key="6">
    <source>
        <dbReference type="ARBA" id="ARBA00023326"/>
    </source>
</evidence>
<keyword evidence="3" id="KW-0136">Cellulose degradation</keyword>
<dbReference type="GO" id="GO:0008422">
    <property type="term" value="F:beta-glucosidase activity"/>
    <property type="evidence" value="ECO:0007669"/>
    <property type="project" value="TreeGrafter"/>
</dbReference>
<dbReference type="Proteomes" id="UP000240978">
    <property type="component" value="Unassembled WGS sequence"/>
</dbReference>
<dbReference type="Gene3D" id="3.20.20.80">
    <property type="entry name" value="Glycosidases"/>
    <property type="match status" value="1"/>
</dbReference>
<evidence type="ECO:0000313" key="11">
    <source>
        <dbReference type="Proteomes" id="UP000240978"/>
    </source>
</evidence>
<sequence>MKTRSWCVFTGLIILAVMSAYCSKKSVITPELSVSLSEITFQANGGTSDVTITSNVQWNISNPASSWLQLSQTSGNGSKVPIRLTATANTTGATRSAVLEVNAGNSQVRRINISQASSLYPGYNVSPAPADATGMGSTAVQLAAKFKLGWNIGNTLDAIGGETAWGNPLITESYIQSVKQQGFNAIRLPCSWDKHSDKATAKIQDAWLSRVKQVVQYCVNNDMYVLLNIHWDGGWLENNINSQKKDSVNAKQQAFWEQIATTMRDFDEHLIFGSANEPAADNADQMAVLSSYHQTFVNAVRSTGGRNSYRVLVVQGPSTNIEKTNDLMNVLPTDPVKDRMMVEVHYYSPSQFCLLMDGDASWGKMFYYWGAGHHSTIEPDRNATWGEESDVNSSMARMKTKFIDKQIPVIMGEYGAYRRDNSKYVPKDLATHNDAVDYWLTYVTKQAIANGLKPFYWDTGGALDRRNNTVLDKRTIDAIVAGGK</sequence>
<dbReference type="EMBL" id="PYGK01000007">
    <property type="protein sequence ID" value="PSL29080.1"/>
    <property type="molecule type" value="Genomic_DNA"/>
</dbReference>
<dbReference type="GO" id="GO:0030245">
    <property type="term" value="P:cellulose catabolic process"/>
    <property type="evidence" value="ECO:0007669"/>
    <property type="project" value="UniProtKB-KW"/>
</dbReference>
<dbReference type="AlphaFoldDB" id="A0A2P8G523"/>
<evidence type="ECO:0000256" key="1">
    <source>
        <dbReference type="ARBA" id="ARBA00005641"/>
    </source>
</evidence>
<dbReference type="PANTHER" id="PTHR31297:SF41">
    <property type="entry name" value="ENDOGLUCANASE, PUTATIVE (AFU_ORTHOLOGUE AFUA_5G01830)-RELATED"/>
    <property type="match status" value="1"/>
</dbReference>
<dbReference type="GO" id="GO:0009986">
    <property type="term" value="C:cell surface"/>
    <property type="evidence" value="ECO:0007669"/>
    <property type="project" value="TreeGrafter"/>
</dbReference>
<dbReference type="Gene3D" id="2.60.40.10">
    <property type="entry name" value="Immunoglobulins"/>
    <property type="match status" value="1"/>
</dbReference>
<dbReference type="Pfam" id="PF00150">
    <property type="entry name" value="Cellulase"/>
    <property type="match status" value="1"/>
</dbReference>
<dbReference type="InterPro" id="IPR050386">
    <property type="entry name" value="Glycosyl_hydrolase_5"/>
</dbReference>
<evidence type="ECO:0000256" key="4">
    <source>
        <dbReference type="ARBA" id="ARBA00023277"/>
    </source>
</evidence>
<dbReference type="SUPFAM" id="SSF51445">
    <property type="entry name" value="(Trans)glycosidases"/>
    <property type="match status" value="1"/>
</dbReference>
<dbReference type="InterPro" id="IPR017853">
    <property type="entry name" value="GH"/>
</dbReference>
<evidence type="ECO:0000256" key="3">
    <source>
        <dbReference type="ARBA" id="ARBA00023001"/>
    </source>
</evidence>
<dbReference type="Pfam" id="PF13004">
    <property type="entry name" value="BACON"/>
    <property type="match status" value="1"/>
</dbReference>
<keyword evidence="6" id="KW-0624">Polysaccharide degradation</keyword>
<dbReference type="CDD" id="cd14948">
    <property type="entry name" value="BACON"/>
    <property type="match status" value="1"/>
</dbReference>
<keyword evidence="5 7" id="KW-0326">Glycosidase</keyword>
<keyword evidence="2 7" id="KW-0378">Hydrolase</keyword>
<organism evidence="10 11">
    <name type="scientific">Chitinophaga ginsengisoli</name>
    <dbReference type="NCBI Taxonomy" id="363837"/>
    <lineage>
        <taxon>Bacteria</taxon>
        <taxon>Pseudomonadati</taxon>
        <taxon>Bacteroidota</taxon>
        <taxon>Chitinophagia</taxon>
        <taxon>Chitinophagales</taxon>
        <taxon>Chitinophagaceae</taxon>
        <taxon>Chitinophaga</taxon>
    </lineage>
</organism>
<name>A0A2P8G523_9BACT</name>
<evidence type="ECO:0000256" key="7">
    <source>
        <dbReference type="RuleBase" id="RU361153"/>
    </source>
</evidence>
<keyword evidence="4" id="KW-0119">Carbohydrate metabolism</keyword>
<reference evidence="10 11" key="1">
    <citation type="submission" date="2018-03" db="EMBL/GenBank/DDBJ databases">
        <title>Genomic Encyclopedia of Archaeal and Bacterial Type Strains, Phase II (KMG-II): from individual species to whole genera.</title>
        <authorList>
            <person name="Goeker M."/>
        </authorList>
    </citation>
    <scope>NUCLEOTIDE SEQUENCE [LARGE SCALE GENOMIC DNA]</scope>
    <source>
        <strain evidence="10 11">DSM 18107</strain>
    </source>
</reference>
<gene>
    <name evidence="10" type="ORF">CLV42_107227</name>
</gene>
<protein>
    <submittedName>
        <fullName evidence="10">Aryl-phospho-beta-D-glucosidase BglC (GH1 family)</fullName>
    </submittedName>
</protein>
<dbReference type="OrthoDB" id="9800955at2"/>
<evidence type="ECO:0000259" key="8">
    <source>
        <dbReference type="Pfam" id="PF00150"/>
    </source>
</evidence>
<evidence type="ECO:0000256" key="5">
    <source>
        <dbReference type="ARBA" id="ARBA00023295"/>
    </source>
</evidence>
<keyword evidence="11" id="KW-1185">Reference proteome</keyword>
<comment type="similarity">
    <text evidence="1 7">Belongs to the glycosyl hydrolase 5 (cellulase A) family.</text>
</comment>
<proteinExistence type="inferred from homology"/>
<feature type="domain" description="BACON" evidence="9">
    <location>
        <begin position="58"/>
        <end position="116"/>
    </location>
</feature>
<dbReference type="InterPro" id="IPR001547">
    <property type="entry name" value="Glyco_hydro_5"/>
</dbReference>
<dbReference type="PANTHER" id="PTHR31297">
    <property type="entry name" value="GLUCAN ENDO-1,6-BETA-GLUCOSIDASE B"/>
    <property type="match status" value="1"/>
</dbReference>
<evidence type="ECO:0000256" key="2">
    <source>
        <dbReference type="ARBA" id="ARBA00022801"/>
    </source>
</evidence>
<accession>A0A2P8G523</accession>
<feature type="domain" description="Glycoside hydrolase family 5" evidence="8">
    <location>
        <begin position="157"/>
        <end position="460"/>
    </location>
</feature>
<comment type="caution">
    <text evidence="10">The sequence shown here is derived from an EMBL/GenBank/DDBJ whole genome shotgun (WGS) entry which is preliminary data.</text>
</comment>
<dbReference type="InterPro" id="IPR024361">
    <property type="entry name" value="BACON"/>
</dbReference>